<keyword evidence="4" id="KW-1185">Reference proteome</keyword>
<dbReference type="HOGENOM" id="CLU_1442611_0_0_1"/>
<evidence type="ECO:0000256" key="1">
    <source>
        <dbReference type="SAM" id="MobiDB-lite"/>
    </source>
</evidence>
<dbReference type="AlphaFoldDB" id="T1GQ12"/>
<reference evidence="3" key="2">
    <citation type="submission" date="2015-06" db="UniProtKB">
        <authorList>
            <consortium name="EnsemblMetazoa"/>
        </authorList>
    </citation>
    <scope>IDENTIFICATION</scope>
</reference>
<feature type="transmembrane region" description="Helical" evidence="2">
    <location>
        <begin position="15"/>
        <end position="35"/>
    </location>
</feature>
<evidence type="ECO:0000313" key="3">
    <source>
        <dbReference type="EnsemblMetazoa" id="MESCA005710-PA"/>
    </source>
</evidence>
<organism evidence="3 4">
    <name type="scientific">Megaselia scalaris</name>
    <name type="common">Humpbacked fly</name>
    <name type="synonym">Phora scalaris</name>
    <dbReference type="NCBI Taxonomy" id="36166"/>
    <lineage>
        <taxon>Eukaryota</taxon>
        <taxon>Metazoa</taxon>
        <taxon>Ecdysozoa</taxon>
        <taxon>Arthropoda</taxon>
        <taxon>Hexapoda</taxon>
        <taxon>Insecta</taxon>
        <taxon>Pterygota</taxon>
        <taxon>Neoptera</taxon>
        <taxon>Endopterygota</taxon>
        <taxon>Diptera</taxon>
        <taxon>Brachycera</taxon>
        <taxon>Muscomorpha</taxon>
        <taxon>Platypezoidea</taxon>
        <taxon>Phoridae</taxon>
        <taxon>Megaseliini</taxon>
        <taxon>Megaselia</taxon>
    </lineage>
</organism>
<name>T1GQ12_MEGSC</name>
<reference evidence="4" key="1">
    <citation type="submission" date="2013-02" db="EMBL/GenBank/DDBJ databases">
        <authorList>
            <person name="Hughes D."/>
        </authorList>
    </citation>
    <scope>NUCLEOTIDE SEQUENCE</scope>
    <source>
        <strain>Durham</strain>
        <strain evidence="4">NC isolate 2 -- Noor lab</strain>
    </source>
</reference>
<accession>T1GQ12</accession>
<evidence type="ECO:0000313" key="4">
    <source>
        <dbReference type="Proteomes" id="UP000015102"/>
    </source>
</evidence>
<keyword evidence="2" id="KW-1133">Transmembrane helix</keyword>
<feature type="region of interest" description="Disordered" evidence="1">
    <location>
        <begin position="115"/>
        <end position="141"/>
    </location>
</feature>
<dbReference type="EMBL" id="CAQQ02014734">
    <property type="status" value="NOT_ANNOTATED_CDS"/>
    <property type="molecule type" value="Genomic_DNA"/>
</dbReference>
<dbReference type="Proteomes" id="UP000015102">
    <property type="component" value="Unassembled WGS sequence"/>
</dbReference>
<feature type="compositionally biased region" description="Low complexity" evidence="1">
    <location>
        <begin position="118"/>
        <end position="128"/>
    </location>
</feature>
<evidence type="ECO:0000256" key="2">
    <source>
        <dbReference type="SAM" id="Phobius"/>
    </source>
</evidence>
<sequence>MDIIIRDEDISLSQVALYASISFLVVSLLGAFLYITCTKKYRLNWFEKNLLETATEKEEMSQSREALITGNVPYNFDTISECSRGTRGNVSPLSINTDDPTFWVPAKTIMQQQLQVATNPSSSAEESPPTTPGSPTPSSKSLTFSIGSGSYNLGKVEKQFGVPSSRPRVSSMQLNWIILKLILIFIEM</sequence>
<protein>
    <submittedName>
        <fullName evidence="3">Uncharacterized protein</fullName>
    </submittedName>
</protein>
<dbReference type="EnsemblMetazoa" id="MESCA005710-RA">
    <property type="protein sequence ID" value="MESCA005710-PA"/>
    <property type="gene ID" value="MESCA005710"/>
</dbReference>
<proteinExistence type="predicted"/>
<keyword evidence="2" id="KW-0472">Membrane</keyword>
<keyword evidence="2" id="KW-0812">Transmembrane</keyword>